<proteinExistence type="predicted"/>
<protein>
    <submittedName>
        <fullName evidence="2">Integrase core domain containing protein</fullName>
    </submittedName>
</protein>
<dbReference type="PANTHER" id="PTHR47266">
    <property type="entry name" value="ENDONUCLEASE-RELATED"/>
    <property type="match status" value="1"/>
</dbReference>
<sequence length="179" mass="20206">MLSEVAKWVVSCKACQQQKAPQQGKNGPLQSILVVTRPFERVGMDLMGPFQESDSGNKWILIMIDYLTKWPVVVALPDKRAETVARAFVEQLVCNHGAPECLLSDQGHKFLNKVLASVNANLHTDGLTKQFNSTLQNMLSMYVTEHQCDWDTYIPYVLAAYWCSVNKATLKTPFYLMYG</sequence>
<evidence type="ECO:0000313" key="3">
    <source>
        <dbReference type="Proteomes" id="UP000011083"/>
    </source>
</evidence>
<dbReference type="VEuPathDB" id="AmoebaDB:ACA1_335560"/>
<feature type="domain" description="Integrase catalytic" evidence="1">
    <location>
        <begin position="34"/>
        <end position="118"/>
    </location>
</feature>
<dbReference type="AlphaFoldDB" id="L8HE66"/>
<gene>
    <name evidence="2" type="ORF">ACA1_335560</name>
</gene>
<dbReference type="InterPro" id="IPR012337">
    <property type="entry name" value="RNaseH-like_sf"/>
</dbReference>
<dbReference type="Pfam" id="PF00665">
    <property type="entry name" value="rve"/>
    <property type="match status" value="1"/>
</dbReference>
<dbReference type="RefSeq" id="XP_004353357.1">
    <property type="nucleotide sequence ID" value="XM_004353305.2"/>
</dbReference>
<dbReference type="GeneID" id="14924822"/>
<dbReference type="OMA" id="FANEWIY"/>
<dbReference type="InterPro" id="IPR001584">
    <property type="entry name" value="Integrase_cat-core"/>
</dbReference>
<dbReference type="STRING" id="1257118.L8HE66"/>
<dbReference type="EMBL" id="KB007845">
    <property type="protein sequence ID" value="ELR23829.1"/>
    <property type="molecule type" value="Genomic_DNA"/>
</dbReference>
<evidence type="ECO:0000313" key="2">
    <source>
        <dbReference type="EMBL" id="ELR23829.1"/>
    </source>
</evidence>
<dbReference type="GO" id="GO:0015074">
    <property type="term" value="P:DNA integration"/>
    <property type="evidence" value="ECO:0007669"/>
    <property type="project" value="InterPro"/>
</dbReference>
<dbReference type="InterPro" id="IPR036397">
    <property type="entry name" value="RNaseH_sf"/>
</dbReference>
<name>L8HE66_ACACF</name>
<dbReference type="KEGG" id="acan:ACA1_335560"/>
<accession>L8HE66</accession>
<dbReference type="Gene3D" id="3.30.420.10">
    <property type="entry name" value="Ribonuclease H-like superfamily/Ribonuclease H"/>
    <property type="match status" value="1"/>
</dbReference>
<dbReference type="InterPro" id="IPR052160">
    <property type="entry name" value="Gypsy_RT_Integrase-like"/>
</dbReference>
<dbReference type="OrthoDB" id="16365at2759"/>
<dbReference type="GO" id="GO:0003676">
    <property type="term" value="F:nucleic acid binding"/>
    <property type="evidence" value="ECO:0007669"/>
    <property type="project" value="InterPro"/>
</dbReference>
<reference evidence="2 3" key="1">
    <citation type="journal article" date="2013" name="Genome Biol.">
        <title>Genome of Acanthamoeba castellanii highlights extensive lateral gene transfer and early evolution of tyrosine kinase signaling.</title>
        <authorList>
            <person name="Clarke M."/>
            <person name="Lohan A.J."/>
            <person name="Liu B."/>
            <person name="Lagkouvardos I."/>
            <person name="Roy S."/>
            <person name="Zafar N."/>
            <person name="Bertelli C."/>
            <person name="Schilde C."/>
            <person name="Kianianmomeni A."/>
            <person name="Burglin T.R."/>
            <person name="Frech C."/>
            <person name="Turcotte B."/>
            <person name="Kopec K.O."/>
            <person name="Synnott J.M."/>
            <person name="Choo C."/>
            <person name="Paponov I."/>
            <person name="Finkler A."/>
            <person name="Soon Heng Tan C."/>
            <person name="Hutchins A.P."/>
            <person name="Weinmeier T."/>
            <person name="Rattei T."/>
            <person name="Chu J.S."/>
            <person name="Gimenez G."/>
            <person name="Irimia M."/>
            <person name="Rigden D.J."/>
            <person name="Fitzpatrick D.A."/>
            <person name="Lorenzo-Morales J."/>
            <person name="Bateman A."/>
            <person name="Chiu C.H."/>
            <person name="Tang P."/>
            <person name="Hegemann P."/>
            <person name="Fromm H."/>
            <person name="Raoult D."/>
            <person name="Greub G."/>
            <person name="Miranda-Saavedra D."/>
            <person name="Chen N."/>
            <person name="Nash P."/>
            <person name="Ginger M.L."/>
            <person name="Horn M."/>
            <person name="Schaap P."/>
            <person name="Caler L."/>
            <person name="Loftus B."/>
        </authorList>
    </citation>
    <scope>NUCLEOTIDE SEQUENCE [LARGE SCALE GENOMIC DNA]</scope>
    <source>
        <strain evidence="2 3">Neff</strain>
    </source>
</reference>
<organism evidence="2 3">
    <name type="scientific">Acanthamoeba castellanii (strain ATCC 30010 / Neff)</name>
    <dbReference type="NCBI Taxonomy" id="1257118"/>
    <lineage>
        <taxon>Eukaryota</taxon>
        <taxon>Amoebozoa</taxon>
        <taxon>Discosea</taxon>
        <taxon>Longamoebia</taxon>
        <taxon>Centramoebida</taxon>
        <taxon>Acanthamoebidae</taxon>
        <taxon>Acanthamoeba</taxon>
    </lineage>
</organism>
<dbReference type="PROSITE" id="PS50994">
    <property type="entry name" value="INTEGRASE"/>
    <property type="match status" value="1"/>
</dbReference>
<feature type="non-terminal residue" evidence="2">
    <location>
        <position position="179"/>
    </location>
</feature>
<dbReference type="SUPFAM" id="SSF53098">
    <property type="entry name" value="Ribonuclease H-like"/>
    <property type="match status" value="1"/>
</dbReference>
<keyword evidence="3" id="KW-1185">Reference proteome</keyword>
<evidence type="ECO:0000259" key="1">
    <source>
        <dbReference type="PROSITE" id="PS50994"/>
    </source>
</evidence>
<dbReference type="Proteomes" id="UP000011083">
    <property type="component" value="Unassembled WGS sequence"/>
</dbReference>